<accession>A0ABR2LFV0</accession>
<evidence type="ECO:0000313" key="2">
    <source>
        <dbReference type="Proteomes" id="UP001412067"/>
    </source>
</evidence>
<evidence type="ECO:0000313" key="1">
    <source>
        <dbReference type="EMBL" id="KAK8939860.1"/>
    </source>
</evidence>
<proteinExistence type="predicted"/>
<sequence>MEALIISEHERIRKRMNSANGNGLEGGGKRRYFCSVLFFVRPGKEMEQRQTWKQLSWLGKYWSITYLPLEEGNVM</sequence>
<comment type="caution">
    <text evidence="1">The sequence shown here is derived from an EMBL/GenBank/DDBJ whole genome shotgun (WGS) entry which is preliminary data.</text>
</comment>
<dbReference type="EMBL" id="JBBWWR010000020">
    <property type="protein sequence ID" value="KAK8939860.1"/>
    <property type="molecule type" value="Genomic_DNA"/>
</dbReference>
<reference evidence="1 2" key="1">
    <citation type="journal article" date="2022" name="Nat. Plants">
        <title>Genomes of leafy and leafless Platanthera orchids illuminate the evolution of mycoheterotrophy.</title>
        <authorList>
            <person name="Li M.H."/>
            <person name="Liu K.W."/>
            <person name="Li Z."/>
            <person name="Lu H.C."/>
            <person name="Ye Q.L."/>
            <person name="Zhang D."/>
            <person name="Wang J.Y."/>
            <person name="Li Y.F."/>
            <person name="Zhong Z.M."/>
            <person name="Liu X."/>
            <person name="Yu X."/>
            <person name="Liu D.K."/>
            <person name="Tu X.D."/>
            <person name="Liu B."/>
            <person name="Hao Y."/>
            <person name="Liao X.Y."/>
            <person name="Jiang Y.T."/>
            <person name="Sun W.H."/>
            <person name="Chen J."/>
            <person name="Chen Y.Q."/>
            <person name="Ai Y."/>
            <person name="Zhai J.W."/>
            <person name="Wu S.S."/>
            <person name="Zhou Z."/>
            <person name="Hsiao Y.Y."/>
            <person name="Wu W.L."/>
            <person name="Chen Y.Y."/>
            <person name="Lin Y.F."/>
            <person name="Hsu J.L."/>
            <person name="Li C.Y."/>
            <person name="Wang Z.W."/>
            <person name="Zhao X."/>
            <person name="Zhong W.Y."/>
            <person name="Ma X.K."/>
            <person name="Ma L."/>
            <person name="Huang J."/>
            <person name="Chen G.Z."/>
            <person name="Huang M.Z."/>
            <person name="Huang L."/>
            <person name="Peng D.H."/>
            <person name="Luo Y.B."/>
            <person name="Zou S.Q."/>
            <person name="Chen S.P."/>
            <person name="Lan S."/>
            <person name="Tsai W.C."/>
            <person name="Van de Peer Y."/>
            <person name="Liu Z.J."/>
        </authorList>
    </citation>
    <scope>NUCLEOTIDE SEQUENCE [LARGE SCALE GENOMIC DNA]</scope>
    <source>
        <strain evidence="1">Lor288</strain>
    </source>
</reference>
<organism evidence="1 2">
    <name type="scientific">Platanthera guangdongensis</name>
    <dbReference type="NCBI Taxonomy" id="2320717"/>
    <lineage>
        <taxon>Eukaryota</taxon>
        <taxon>Viridiplantae</taxon>
        <taxon>Streptophyta</taxon>
        <taxon>Embryophyta</taxon>
        <taxon>Tracheophyta</taxon>
        <taxon>Spermatophyta</taxon>
        <taxon>Magnoliopsida</taxon>
        <taxon>Liliopsida</taxon>
        <taxon>Asparagales</taxon>
        <taxon>Orchidaceae</taxon>
        <taxon>Orchidoideae</taxon>
        <taxon>Orchideae</taxon>
        <taxon>Orchidinae</taxon>
        <taxon>Platanthera</taxon>
    </lineage>
</organism>
<keyword evidence="2" id="KW-1185">Reference proteome</keyword>
<dbReference type="Proteomes" id="UP001412067">
    <property type="component" value="Unassembled WGS sequence"/>
</dbReference>
<protein>
    <submittedName>
        <fullName evidence="1">Uncharacterized protein</fullName>
    </submittedName>
</protein>
<gene>
    <name evidence="1" type="ORF">KSP40_PGU002879</name>
</gene>
<name>A0ABR2LFV0_9ASPA</name>